<keyword evidence="2" id="KW-1185">Reference proteome</keyword>
<sequence length="96" mass="11405">MDVQNELNNEFRDALKELLSFTKETSDLVNEYKKQSIRNHERNTLLFTAAFREIYRLDPESKQRIQLFIDEILSDNDDPEFILSIVKDAQEVLKAR</sequence>
<protein>
    <submittedName>
        <fullName evidence="1">Uncharacterized protein</fullName>
    </submittedName>
</protein>
<evidence type="ECO:0000313" key="1">
    <source>
        <dbReference type="EMBL" id="CAG9932411.1"/>
    </source>
</evidence>
<reference evidence="1 2" key="1">
    <citation type="submission" date="2021-10" db="EMBL/GenBank/DDBJ databases">
        <authorList>
            <person name="Koch H."/>
        </authorList>
    </citation>
    <scope>NUCLEOTIDE SEQUENCE [LARGE SCALE GENOMIC DNA]</scope>
    <source>
        <strain evidence="1">6680</strain>
    </source>
</reference>
<dbReference type="EMBL" id="OU912926">
    <property type="protein sequence ID" value="CAG9932411.1"/>
    <property type="molecule type" value="Genomic_DNA"/>
</dbReference>
<dbReference type="RefSeq" id="WP_239796349.1">
    <property type="nucleotide sequence ID" value="NZ_OU912926.1"/>
</dbReference>
<name>A0ABM8YY13_9PROT</name>
<accession>A0ABM8YY13</accession>
<dbReference type="Proteomes" id="UP000839052">
    <property type="component" value="Chromosome"/>
</dbReference>
<evidence type="ECO:0000313" key="2">
    <source>
        <dbReference type="Proteomes" id="UP000839052"/>
    </source>
</evidence>
<proteinExistence type="predicted"/>
<gene>
    <name evidence="1" type="ORF">NTG6680_1158</name>
</gene>
<organism evidence="1 2">
    <name type="scientific">Candidatus Nitrotoga arctica</name>
    <dbReference type="NCBI Taxonomy" id="453162"/>
    <lineage>
        <taxon>Bacteria</taxon>
        <taxon>Pseudomonadati</taxon>
        <taxon>Pseudomonadota</taxon>
        <taxon>Betaproteobacteria</taxon>
        <taxon>Nitrosomonadales</taxon>
        <taxon>Gallionellaceae</taxon>
        <taxon>Candidatus Nitrotoga</taxon>
    </lineage>
</organism>